<comment type="caution">
    <text evidence="3">The sequence shown here is derived from an EMBL/GenBank/DDBJ whole genome shotgun (WGS) entry which is preliminary data.</text>
</comment>
<keyword evidence="1" id="KW-0472">Membrane</keyword>
<feature type="chain" id="PRO_5013211645" evidence="2">
    <location>
        <begin position="24"/>
        <end position="458"/>
    </location>
</feature>
<keyword evidence="1" id="KW-1133">Transmembrane helix</keyword>
<feature type="signal peptide" evidence="2">
    <location>
        <begin position="1"/>
        <end position="23"/>
    </location>
</feature>
<keyword evidence="4" id="KW-1185">Reference proteome</keyword>
<feature type="transmembrane region" description="Helical" evidence="1">
    <location>
        <begin position="360"/>
        <end position="378"/>
    </location>
</feature>
<keyword evidence="1" id="KW-0812">Transmembrane</keyword>
<keyword evidence="2" id="KW-0732">Signal</keyword>
<evidence type="ECO:0000313" key="4">
    <source>
        <dbReference type="Proteomes" id="UP000198287"/>
    </source>
</evidence>
<reference evidence="3 4" key="1">
    <citation type="submission" date="2015-12" db="EMBL/GenBank/DDBJ databases">
        <title>The genome of Folsomia candida.</title>
        <authorList>
            <person name="Faddeeva A."/>
            <person name="Derks M.F."/>
            <person name="Anvar Y."/>
            <person name="Smit S."/>
            <person name="Van Straalen N."/>
            <person name="Roelofs D."/>
        </authorList>
    </citation>
    <scope>NUCLEOTIDE SEQUENCE [LARGE SCALE GENOMIC DNA]</scope>
    <source>
        <strain evidence="3 4">VU population</strain>
        <tissue evidence="3">Whole body</tissue>
    </source>
</reference>
<sequence>MGTLFKFCVYIVSFAASLSKSLGMSNATPNTNTLPSAYNVSYLNDLLNQFSNCLIHFINYKHLDIHQPEIPIVLEDPGYNIERLEDNLTRRQKDSFRWKCVFHGFLFPEMPTTVHYASQFECPHYYKEYWTGPISGREAGFSNLFRHRDFWIYFTDRKFFTNWATWARGIERVQGSKAQSYTGIVYISKSTQLPEWYISCRTCHPKKFTFHQHIPTDQTTIVESFYKIATTFHPDNKFQISDVFSEVPVHSMKTEQLQNSTKYQQMLPRTNDLASIGSYKFLTCDGLLQGELSGPKFGNLVSAYGMEAWVALLVLGFVSAIILKFIHSSGKVIVLSDTLLLALALLLEQGINIPTFRNKLLSSTCILAPWLLMFVVLSNGYRGSNTIRCEARAQYTLLDGIVSCNKSAMVVYGSDINEYEAKLKFLRPKSNIAKGKDELFKEELGWLVSYSLDAKLED</sequence>
<proteinExistence type="predicted"/>
<dbReference type="AlphaFoldDB" id="A0A226DUM3"/>
<name>A0A226DUM3_FOLCA</name>
<dbReference type="Proteomes" id="UP000198287">
    <property type="component" value="Unassembled WGS sequence"/>
</dbReference>
<protein>
    <submittedName>
        <fullName evidence="3">Uncharacterized protein</fullName>
    </submittedName>
</protein>
<organism evidence="3 4">
    <name type="scientific">Folsomia candida</name>
    <name type="common">Springtail</name>
    <dbReference type="NCBI Taxonomy" id="158441"/>
    <lineage>
        <taxon>Eukaryota</taxon>
        <taxon>Metazoa</taxon>
        <taxon>Ecdysozoa</taxon>
        <taxon>Arthropoda</taxon>
        <taxon>Hexapoda</taxon>
        <taxon>Collembola</taxon>
        <taxon>Entomobryomorpha</taxon>
        <taxon>Isotomoidea</taxon>
        <taxon>Isotomidae</taxon>
        <taxon>Proisotominae</taxon>
        <taxon>Folsomia</taxon>
    </lineage>
</organism>
<feature type="transmembrane region" description="Helical" evidence="1">
    <location>
        <begin position="333"/>
        <end position="354"/>
    </location>
</feature>
<gene>
    <name evidence="3" type="ORF">Fcan01_16553</name>
</gene>
<dbReference type="EMBL" id="LNIX01000011">
    <property type="protein sequence ID" value="OXA48933.1"/>
    <property type="molecule type" value="Genomic_DNA"/>
</dbReference>
<evidence type="ECO:0000313" key="3">
    <source>
        <dbReference type="EMBL" id="OXA48933.1"/>
    </source>
</evidence>
<feature type="transmembrane region" description="Helical" evidence="1">
    <location>
        <begin position="308"/>
        <end position="326"/>
    </location>
</feature>
<accession>A0A226DUM3</accession>
<evidence type="ECO:0000256" key="2">
    <source>
        <dbReference type="SAM" id="SignalP"/>
    </source>
</evidence>
<evidence type="ECO:0000256" key="1">
    <source>
        <dbReference type="SAM" id="Phobius"/>
    </source>
</evidence>